<dbReference type="PANTHER" id="PTHR11614">
    <property type="entry name" value="PHOSPHOLIPASE-RELATED"/>
    <property type="match status" value="1"/>
</dbReference>
<organism evidence="2 3">
    <name type="scientific">Enterococcus rivorum</name>
    <dbReference type="NCBI Taxonomy" id="762845"/>
    <lineage>
        <taxon>Bacteria</taxon>
        <taxon>Bacillati</taxon>
        <taxon>Bacillota</taxon>
        <taxon>Bacilli</taxon>
        <taxon>Lactobacillales</taxon>
        <taxon>Enterococcaceae</taxon>
        <taxon>Enterococcus</taxon>
    </lineage>
</organism>
<comment type="caution">
    <text evidence="2">The sequence shown here is derived from an EMBL/GenBank/DDBJ whole genome shotgun (WGS) entry which is preliminary data.</text>
</comment>
<name>A0A1E5KXN5_9ENTE</name>
<feature type="domain" description="Serine aminopeptidase S33" evidence="1">
    <location>
        <begin position="24"/>
        <end position="251"/>
    </location>
</feature>
<dbReference type="InterPro" id="IPR051044">
    <property type="entry name" value="MAG_DAG_Lipase"/>
</dbReference>
<accession>A0A1E5KXN5</accession>
<evidence type="ECO:0000259" key="1">
    <source>
        <dbReference type="Pfam" id="PF12146"/>
    </source>
</evidence>
<evidence type="ECO:0000313" key="2">
    <source>
        <dbReference type="EMBL" id="OEH82607.1"/>
    </source>
</evidence>
<dbReference type="Gene3D" id="3.40.50.1820">
    <property type="entry name" value="alpha/beta hydrolase"/>
    <property type="match status" value="1"/>
</dbReference>
<dbReference type="Proteomes" id="UP000095256">
    <property type="component" value="Unassembled WGS sequence"/>
</dbReference>
<dbReference type="AlphaFoldDB" id="A0A1E5KXN5"/>
<proteinExistence type="predicted"/>
<dbReference type="OrthoDB" id="9806902at2"/>
<dbReference type="SUPFAM" id="SSF53474">
    <property type="entry name" value="alpha/beta-Hydrolases"/>
    <property type="match status" value="1"/>
</dbReference>
<evidence type="ECO:0000313" key="3">
    <source>
        <dbReference type="Proteomes" id="UP000095256"/>
    </source>
</evidence>
<sequence length="268" mass="30020">MFKEKMVSSVDGTKLFMRKDLVEKPKAVIVIAHGLAEHLNRYDHLTARLLKEGYSVYRYDQRGHARSEGKRAFFNDYTEIIADVKTIVDLAKAENPELPVFLIGHSMGGFTVSLFGTKYPDAVDGIVLSGALTRYSKETFGPLPVDMPADTYIDNTLGAGVCSDPKVGEAYNADPLVEKKISIGLMNMMPEGIHYLKENAEAFTAPVLVMHGLEDGLVSEQDSRQFFAEIASEDKSLRIYAKLMHEIFNEPVQNEIFDEVVLWLDKHN</sequence>
<dbReference type="InterPro" id="IPR000073">
    <property type="entry name" value="AB_hydrolase_1"/>
</dbReference>
<keyword evidence="3" id="KW-1185">Reference proteome</keyword>
<dbReference type="EMBL" id="MIEK01000019">
    <property type="protein sequence ID" value="OEH82607.1"/>
    <property type="molecule type" value="Genomic_DNA"/>
</dbReference>
<dbReference type="InterPro" id="IPR022742">
    <property type="entry name" value="Hydrolase_4"/>
</dbReference>
<reference evidence="2 3" key="1">
    <citation type="submission" date="2016-09" db="EMBL/GenBank/DDBJ databases">
        <authorList>
            <person name="Capua I."/>
            <person name="De Benedictis P."/>
            <person name="Joannis T."/>
            <person name="Lombin L.H."/>
            <person name="Cattoli G."/>
        </authorList>
    </citation>
    <scope>NUCLEOTIDE SEQUENCE [LARGE SCALE GENOMIC DNA]</scope>
    <source>
        <strain evidence="2 3">LMG 25899</strain>
    </source>
</reference>
<dbReference type="PRINTS" id="PR00111">
    <property type="entry name" value="ABHYDROLASE"/>
</dbReference>
<dbReference type="Pfam" id="PF12146">
    <property type="entry name" value="Hydrolase_4"/>
    <property type="match status" value="1"/>
</dbReference>
<dbReference type="RefSeq" id="WP_069698435.1">
    <property type="nucleotide sequence ID" value="NZ_JAGGMA010000021.1"/>
</dbReference>
<gene>
    <name evidence="2" type="ORF">BCR26_12755</name>
</gene>
<protein>
    <submittedName>
        <fullName evidence="2">Lysophospholipase</fullName>
    </submittedName>
</protein>
<dbReference type="InterPro" id="IPR029058">
    <property type="entry name" value="AB_hydrolase_fold"/>
</dbReference>
<dbReference type="STRING" id="762845.BCR26_12755"/>